<organism evidence="3 4">
    <name type="scientific">Amycolatopsis plumensis</name>
    <dbReference type="NCBI Taxonomy" id="236508"/>
    <lineage>
        <taxon>Bacteria</taxon>
        <taxon>Bacillati</taxon>
        <taxon>Actinomycetota</taxon>
        <taxon>Actinomycetes</taxon>
        <taxon>Pseudonocardiales</taxon>
        <taxon>Pseudonocardiaceae</taxon>
        <taxon>Amycolatopsis</taxon>
    </lineage>
</organism>
<dbReference type="SUPFAM" id="SSF52743">
    <property type="entry name" value="Subtilisin-like"/>
    <property type="match status" value="1"/>
</dbReference>
<comment type="caution">
    <text evidence="3">The sequence shown here is derived from an EMBL/GenBank/DDBJ whole genome shotgun (WGS) entry which is preliminary data.</text>
</comment>
<dbReference type="InterPro" id="IPR036852">
    <property type="entry name" value="Peptidase_S8/S53_dom_sf"/>
</dbReference>
<name>A0ABV5UIC8_9PSEU</name>
<feature type="domain" description="Peptidase S8/S53" evidence="2">
    <location>
        <begin position="26"/>
        <end position="91"/>
    </location>
</feature>
<dbReference type="RefSeq" id="WP_378207399.1">
    <property type="nucleotide sequence ID" value="NZ_JBHMBK010000068.1"/>
</dbReference>
<reference evidence="3 4" key="1">
    <citation type="submission" date="2024-09" db="EMBL/GenBank/DDBJ databases">
        <authorList>
            <person name="Sun Q."/>
            <person name="Mori K."/>
        </authorList>
    </citation>
    <scope>NUCLEOTIDE SEQUENCE [LARGE SCALE GENOMIC DNA]</scope>
    <source>
        <strain evidence="3 4">JCM 13852</strain>
    </source>
</reference>
<keyword evidence="4" id="KW-1185">Reference proteome</keyword>
<protein>
    <submittedName>
        <fullName evidence="3">S8 family serine peptidase</fullName>
    </submittedName>
</protein>
<feature type="region of interest" description="Disordered" evidence="1">
    <location>
        <begin position="114"/>
        <end position="168"/>
    </location>
</feature>
<sequence length="168" mass="18162">MGTCPRGGELFAPDVTATADHQTRPGNHAATAQAAALSVSVMAEYPALWPEAVRALIVHSAEWDTRGEGPIPGWNEEGTPASRLRRRCGMGRPRFRAGYPQRHPRVDPHCAGHHPPLRRRNHTSSATTICLGPPTGSSSWERHRSACGARCRASSKPTRAGVRPPDAR</sequence>
<dbReference type="InterPro" id="IPR000209">
    <property type="entry name" value="Peptidase_S8/S53_dom"/>
</dbReference>
<dbReference type="Pfam" id="PF00082">
    <property type="entry name" value="Peptidase_S8"/>
    <property type="match status" value="1"/>
</dbReference>
<evidence type="ECO:0000259" key="2">
    <source>
        <dbReference type="Pfam" id="PF00082"/>
    </source>
</evidence>
<evidence type="ECO:0000313" key="3">
    <source>
        <dbReference type="EMBL" id="MFB9691037.1"/>
    </source>
</evidence>
<evidence type="ECO:0000256" key="1">
    <source>
        <dbReference type="SAM" id="MobiDB-lite"/>
    </source>
</evidence>
<proteinExistence type="predicted"/>
<dbReference type="EMBL" id="JBHMBK010000068">
    <property type="protein sequence ID" value="MFB9691037.1"/>
    <property type="molecule type" value="Genomic_DNA"/>
</dbReference>
<accession>A0ABV5UIC8</accession>
<dbReference type="Proteomes" id="UP001589535">
    <property type="component" value="Unassembled WGS sequence"/>
</dbReference>
<evidence type="ECO:0000313" key="4">
    <source>
        <dbReference type="Proteomes" id="UP001589535"/>
    </source>
</evidence>
<gene>
    <name evidence="3" type="ORF">ACFFTO_43275</name>
</gene>